<protein>
    <recommendedName>
        <fullName evidence="9">Kinetochore protein SPC25</fullName>
    </recommendedName>
</protein>
<feature type="coiled-coil region" evidence="10">
    <location>
        <begin position="49"/>
        <end position="139"/>
    </location>
</feature>
<evidence type="ECO:0000256" key="4">
    <source>
        <dbReference type="ARBA" id="ARBA00022776"/>
    </source>
</evidence>
<comment type="subcellular location">
    <subcellularLocation>
        <location evidence="9">Nucleus</location>
    </subcellularLocation>
    <subcellularLocation>
        <location evidence="9">Chromosome</location>
        <location evidence="9">Centromere</location>
        <location evidence="9">Kinetochore</location>
    </subcellularLocation>
</comment>
<dbReference type="CDD" id="cd23784">
    <property type="entry name" value="RWD_Spc25"/>
    <property type="match status" value="1"/>
</dbReference>
<keyword evidence="7 9" id="KW-0131">Cell cycle</keyword>
<evidence type="ECO:0000256" key="2">
    <source>
        <dbReference type="ARBA" id="ARBA00022454"/>
    </source>
</evidence>
<dbReference type="GO" id="GO:0005634">
    <property type="term" value="C:nucleus"/>
    <property type="evidence" value="ECO:0007669"/>
    <property type="project" value="UniProtKB-SubCell"/>
</dbReference>
<comment type="similarity">
    <text evidence="1 9">Belongs to the SPC25 family.</text>
</comment>
<dbReference type="InterPro" id="IPR013255">
    <property type="entry name" value="Spc25_C"/>
</dbReference>
<accession>A0A286UA41</accession>
<evidence type="ECO:0000256" key="7">
    <source>
        <dbReference type="ARBA" id="ARBA00023306"/>
    </source>
</evidence>
<evidence type="ECO:0000313" key="12">
    <source>
        <dbReference type="EMBL" id="PAV16448.1"/>
    </source>
</evidence>
<keyword evidence="6 10" id="KW-0175">Coiled coil</keyword>
<dbReference type="STRING" id="2282107.A0A286UA41"/>
<evidence type="ECO:0000256" key="5">
    <source>
        <dbReference type="ARBA" id="ARBA00022838"/>
    </source>
</evidence>
<dbReference type="GO" id="GO:0051301">
    <property type="term" value="P:cell division"/>
    <property type="evidence" value="ECO:0007669"/>
    <property type="project" value="UniProtKB-UniRule"/>
</dbReference>
<gene>
    <name evidence="12" type="ORF">PNOK_0806800</name>
</gene>
<comment type="function">
    <text evidence="9">Acts as a component of the essential kinetochore-associated NDC80 complex, which is required for chromosome segregation and spindle checkpoint activity.</text>
</comment>
<evidence type="ECO:0000256" key="10">
    <source>
        <dbReference type="SAM" id="Coils"/>
    </source>
</evidence>
<evidence type="ECO:0000256" key="3">
    <source>
        <dbReference type="ARBA" id="ARBA00022618"/>
    </source>
</evidence>
<feature type="domain" description="Chromosome segregation protein Spc25 C-terminal" evidence="11">
    <location>
        <begin position="172"/>
        <end position="241"/>
    </location>
</feature>
<evidence type="ECO:0000256" key="9">
    <source>
        <dbReference type="RuleBase" id="RU367150"/>
    </source>
</evidence>
<dbReference type="InterPro" id="IPR045143">
    <property type="entry name" value="Spc25"/>
</dbReference>
<keyword evidence="5 9" id="KW-0995">Kinetochore</keyword>
<keyword evidence="8 9" id="KW-0137">Centromere</keyword>
<dbReference type="PANTHER" id="PTHR14281:SF0">
    <property type="entry name" value="KINETOCHORE PROTEIN SPC25"/>
    <property type="match status" value="1"/>
</dbReference>
<dbReference type="EMBL" id="NBII01000008">
    <property type="protein sequence ID" value="PAV16448.1"/>
    <property type="molecule type" value="Genomic_DNA"/>
</dbReference>
<dbReference type="Gene3D" id="3.30.457.50">
    <property type="entry name" value="Chromosome segregation protein Spc25"/>
    <property type="match status" value="1"/>
</dbReference>
<proteinExistence type="inferred from homology"/>
<dbReference type="InParanoid" id="A0A286UA41"/>
<dbReference type="OrthoDB" id="4056921at2759"/>
<dbReference type="GO" id="GO:0031262">
    <property type="term" value="C:Ndc80 complex"/>
    <property type="evidence" value="ECO:0007669"/>
    <property type="project" value="InterPro"/>
</dbReference>
<dbReference type="AlphaFoldDB" id="A0A286UA41"/>
<comment type="subunit">
    <text evidence="9">Component of the NDC80 complex.</text>
</comment>
<reference evidence="12 13" key="1">
    <citation type="journal article" date="2017" name="Mol. Ecol.">
        <title>Comparative and population genomic landscape of Phellinus noxius: A hypervariable fungus causing root rot in trees.</title>
        <authorList>
            <person name="Chung C.L."/>
            <person name="Lee T.J."/>
            <person name="Akiba M."/>
            <person name="Lee H.H."/>
            <person name="Kuo T.H."/>
            <person name="Liu D."/>
            <person name="Ke H.M."/>
            <person name="Yokoi T."/>
            <person name="Roa M.B."/>
            <person name="Lu M.J."/>
            <person name="Chang Y.Y."/>
            <person name="Ann P.J."/>
            <person name="Tsai J.N."/>
            <person name="Chen C.Y."/>
            <person name="Tzean S.S."/>
            <person name="Ota Y."/>
            <person name="Hattori T."/>
            <person name="Sahashi N."/>
            <person name="Liou R.F."/>
            <person name="Kikuchi T."/>
            <person name="Tsai I.J."/>
        </authorList>
    </citation>
    <scope>NUCLEOTIDE SEQUENCE [LARGE SCALE GENOMIC DNA]</scope>
    <source>
        <strain evidence="12 13">FFPRI411160</strain>
    </source>
</reference>
<sequence>MSASIGSRPLDLAAVLESQTPVIDLHLKEFENSSKRFLKAVSAYSARALEEIAQRRARHAAELKRTAEKSAQLESEIQACKIKEIELMKVLEKEQLERREAEAVVGELRRQFTLVKEKCASVDVEIEQYTAEVNSLRRDKQKDMNVLDTHAARVSPELHDLEVRLQFVIEGIGEDKLLMRFLQIDPSDPHREFSIVIDASERTYKVPFTTPPIPTIPLLVDHLNKNRDLFQFIKAVRAKFVEMTRNQL</sequence>
<dbReference type="FunCoup" id="A0A286UA41">
    <property type="interactions" value="118"/>
</dbReference>
<keyword evidence="4 9" id="KW-0498">Mitosis</keyword>
<evidence type="ECO:0000256" key="1">
    <source>
        <dbReference type="ARBA" id="ARBA00006379"/>
    </source>
</evidence>
<dbReference type="PANTHER" id="PTHR14281">
    <property type="entry name" value="KINETOCHORE PROTEIN SPC25-RELATED"/>
    <property type="match status" value="1"/>
</dbReference>
<evidence type="ECO:0000313" key="13">
    <source>
        <dbReference type="Proteomes" id="UP000217199"/>
    </source>
</evidence>
<dbReference type="Proteomes" id="UP000217199">
    <property type="component" value="Unassembled WGS sequence"/>
</dbReference>
<evidence type="ECO:0000256" key="8">
    <source>
        <dbReference type="ARBA" id="ARBA00023328"/>
    </source>
</evidence>
<evidence type="ECO:0000259" key="11">
    <source>
        <dbReference type="Pfam" id="PF08234"/>
    </source>
</evidence>
<dbReference type="Pfam" id="PF08234">
    <property type="entry name" value="Spindle_Spc25"/>
    <property type="match status" value="1"/>
</dbReference>
<comment type="caution">
    <text evidence="12">The sequence shown here is derived from an EMBL/GenBank/DDBJ whole genome shotgun (WGS) entry which is preliminary data.</text>
</comment>
<keyword evidence="9" id="KW-0539">Nucleus</keyword>
<organism evidence="12 13">
    <name type="scientific">Pyrrhoderma noxium</name>
    <dbReference type="NCBI Taxonomy" id="2282107"/>
    <lineage>
        <taxon>Eukaryota</taxon>
        <taxon>Fungi</taxon>
        <taxon>Dikarya</taxon>
        <taxon>Basidiomycota</taxon>
        <taxon>Agaricomycotina</taxon>
        <taxon>Agaricomycetes</taxon>
        <taxon>Hymenochaetales</taxon>
        <taxon>Hymenochaetaceae</taxon>
        <taxon>Pyrrhoderma</taxon>
    </lineage>
</organism>
<keyword evidence="13" id="KW-1185">Reference proteome</keyword>
<name>A0A286UA41_9AGAM</name>
<dbReference type="GO" id="GO:0007059">
    <property type="term" value="P:chromosome segregation"/>
    <property type="evidence" value="ECO:0007669"/>
    <property type="project" value="InterPro"/>
</dbReference>
<keyword evidence="2 9" id="KW-0158">Chromosome</keyword>
<evidence type="ECO:0000256" key="6">
    <source>
        <dbReference type="ARBA" id="ARBA00023054"/>
    </source>
</evidence>
<keyword evidence="3 9" id="KW-0132">Cell division</keyword>